<evidence type="ECO:0000259" key="10">
    <source>
        <dbReference type="Pfam" id="PF01266"/>
    </source>
</evidence>
<dbReference type="EC" id="1.4.3.3" evidence="6"/>
<dbReference type="Gene3D" id="3.40.50.720">
    <property type="entry name" value="NAD(P)-binding Rossmann-like Domain"/>
    <property type="match status" value="2"/>
</dbReference>
<accession>A0A511XCI0</accession>
<keyword evidence="3" id="KW-0285">Flavoprotein</keyword>
<dbReference type="GO" id="GO:0005737">
    <property type="term" value="C:cytoplasm"/>
    <property type="evidence" value="ECO:0007669"/>
    <property type="project" value="TreeGrafter"/>
</dbReference>
<evidence type="ECO:0000256" key="1">
    <source>
        <dbReference type="ARBA" id="ARBA00001974"/>
    </source>
</evidence>
<evidence type="ECO:0000256" key="6">
    <source>
        <dbReference type="ARBA" id="ARBA00039101"/>
    </source>
</evidence>
<dbReference type="GO" id="GO:0071949">
    <property type="term" value="F:FAD binding"/>
    <property type="evidence" value="ECO:0007669"/>
    <property type="project" value="InterPro"/>
</dbReference>
<comment type="catalytic activity">
    <reaction evidence="8">
        <text>a D-alpha-amino acid + O2 + H2O = a 2-oxocarboxylate + H2O2 + NH4(+)</text>
        <dbReference type="Rhea" id="RHEA:21816"/>
        <dbReference type="ChEBI" id="CHEBI:15377"/>
        <dbReference type="ChEBI" id="CHEBI:15379"/>
        <dbReference type="ChEBI" id="CHEBI:16240"/>
        <dbReference type="ChEBI" id="CHEBI:28938"/>
        <dbReference type="ChEBI" id="CHEBI:35179"/>
        <dbReference type="ChEBI" id="CHEBI:59871"/>
        <dbReference type="EC" id="1.4.3.3"/>
    </reaction>
    <physiologicalReaction direction="left-to-right" evidence="8">
        <dbReference type="Rhea" id="RHEA:21817"/>
    </physiologicalReaction>
</comment>
<protein>
    <recommendedName>
        <fullName evidence="7">D-amino-acid oxidase</fullName>
        <ecNumber evidence="6">1.4.3.3</ecNumber>
    </recommendedName>
</protein>
<dbReference type="Proteomes" id="UP000321635">
    <property type="component" value="Unassembled WGS sequence"/>
</dbReference>
<evidence type="ECO:0000256" key="7">
    <source>
        <dbReference type="ARBA" id="ARBA00039751"/>
    </source>
</evidence>
<comment type="caution">
    <text evidence="11">The sequence shown here is derived from an EMBL/GenBank/DDBJ whole genome shotgun (WGS) entry which is preliminary data.</text>
</comment>
<evidence type="ECO:0000256" key="5">
    <source>
        <dbReference type="ARBA" id="ARBA00023002"/>
    </source>
</evidence>
<feature type="domain" description="FAD dependent oxidoreductase" evidence="10">
    <location>
        <begin position="145"/>
        <end position="403"/>
    </location>
</feature>
<dbReference type="AlphaFoldDB" id="A0A511XCI0"/>
<dbReference type="PANTHER" id="PTHR11530:SF11">
    <property type="entry name" value="D-ASPARTATE OXIDASE"/>
    <property type="match status" value="1"/>
</dbReference>
<gene>
    <name evidence="11" type="ORF">ANI02nite_25600</name>
</gene>
<evidence type="ECO:0000313" key="12">
    <source>
        <dbReference type="Proteomes" id="UP000321635"/>
    </source>
</evidence>
<reference evidence="11 12" key="1">
    <citation type="submission" date="2019-07" db="EMBL/GenBank/DDBJ databases">
        <title>Whole genome shotgun sequence of Acetobacter nitrogenifigens NBRC 105050.</title>
        <authorList>
            <person name="Hosoyama A."/>
            <person name="Uohara A."/>
            <person name="Ohji S."/>
            <person name="Ichikawa N."/>
        </authorList>
    </citation>
    <scope>NUCLEOTIDE SEQUENCE [LARGE SCALE GENOMIC DNA]</scope>
    <source>
        <strain evidence="11 12">NBRC 105050</strain>
    </source>
</reference>
<dbReference type="EMBL" id="BJYF01000020">
    <property type="protein sequence ID" value="GEN60676.1"/>
    <property type="molecule type" value="Genomic_DNA"/>
</dbReference>
<comment type="cofactor">
    <cofactor evidence="1">
        <name>FAD</name>
        <dbReference type="ChEBI" id="CHEBI:57692"/>
    </cofactor>
</comment>
<evidence type="ECO:0000256" key="4">
    <source>
        <dbReference type="ARBA" id="ARBA00022827"/>
    </source>
</evidence>
<dbReference type="PROSITE" id="PS00677">
    <property type="entry name" value="DAO"/>
    <property type="match status" value="1"/>
</dbReference>
<organism evidence="11 12">
    <name type="scientific">Acetobacter nitrogenifigens DSM 23921 = NBRC 105050</name>
    <dbReference type="NCBI Taxonomy" id="1120919"/>
    <lineage>
        <taxon>Bacteria</taxon>
        <taxon>Pseudomonadati</taxon>
        <taxon>Pseudomonadota</taxon>
        <taxon>Alphaproteobacteria</taxon>
        <taxon>Acetobacterales</taxon>
        <taxon>Acetobacteraceae</taxon>
        <taxon>Acetobacter</taxon>
    </lineage>
</organism>
<evidence type="ECO:0000256" key="8">
    <source>
        <dbReference type="ARBA" id="ARBA00049547"/>
    </source>
</evidence>
<dbReference type="STRING" id="1120919.GCA_000429165_02664"/>
<dbReference type="Pfam" id="PF01266">
    <property type="entry name" value="DAO"/>
    <property type="match status" value="1"/>
</dbReference>
<evidence type="ECO:0000313" key="11">
    <source>
        <dbReference type="EMBL" id="GEN60676.1"/>
    </source>
</evidence>
<comment type="similarity">
    <text evidence="2">Belongs to the DAMOX/DASOX family.</text>
</comment>
<dbReference type="InterPro" id="IPR006181">
    <property type="entry name" value="D-amino_acid_oxidase_CS"/>
</dbReference>
<dbReference type="InterPro" id="IPR023209">
    <property type="entry name" value="DAO"/>
</dbReference>
<dbReference type="InterPro" id="IPR006076">
    <property type="entry name" value="FAD-dep_OxRdtase"/>
</dbReference>
<name>A0A511XCI0_9PROT</name>
<dbReference type="SUPFAM" id="SSF51971">
    <property type="entry name" value="Nucleotide-binding domain"/>
    <property type="match status" value="1"/>
</dbReference>
<evidence type="ECO:0000256" key="2">
    <source>
        <dbReference type="ARBA" id="ARBA00006730"/>
    </source>
</evidence>
<evidence type="ECO:0000256" key="3">
    <source>
        <dbReference type="ARBA" id="ARBA00022630"/>
    </source>
</evidence>
<proteinExistence type="inferred from homology"/>
<dbReference type="GO" id="GO:0019478">
    <property type="term" value="P:D-amino acid catabolic process"/>
    <property type="evidence" value="ECO:0007669"/>
    <property type="project" value="TreeGrafter"/>
</dbReference>
<keyword evidence="5" id="KW-0560">Oxidoreductase</keyword>
<keyword evidence="12" id="KW-1185">Reference proteome</keyword>
<sequence>MINMTGFGVESALGKFDIVRRRDVFAGSLALGGLAAGRALASDPTGAGLPAGSGAGAKATGESERTALPGTIPPLVPIRAHVDQIVDIKVCLRPFRPMGPRLDVERIGDKLVVHNYGHGGSGWSLSWGSAEIAVGKALTALPRQVAVIGCGIVGLTSALVAQRAGLDVTIYTKDMLPHTRSVRANGSWTPDSRIALTTPAGPEFGDLWERMARYSWKSYRDYLGLPGNPIEFRDSYILSDKPFGSTQEFASTGPGDYASNGMPRSASEFAHYSDRIRDVIPAAEVIAGHDNPFPAAYAKREAVMIFNFGGYGHLLLSEFYQAGGKVVIREFHTPADLKGLKEKVVINCPGLAARDWWSDKTLIPVRGQTAWLPPQPDVKYGVRYNGVSALSKSDGILIQGFNASGLGEMDGVGNSFEHADRVEAENAVTTIGGLFSRFSPRRG</sequence>
<dbReference type="PANTHER" id="PTHR11530">
    <property type="entry name" value="D-AMINO ACID OXIDASE"/>
    <property type="match status" value="1"/>
</dbReference>
<evidence type="ECO:0000256" key="9">
    <source>
        <dbReference type="SAM" id="MobiDB-lite"/>
    </source>
</evidence>
<dbReference type="GO" id="GO:0003884">
    <property type="term" value="F:D-amino-acid oxidase activity"/>
    <property type="evidence" value="ECO:0007669"/>
    <property type="project" value="UniProtKB-EC"/>
</dbReference>
<keyword evidence="4" id="KW-0274">FAD</keyword>
<feature type="region of interest" description="Disordered" evidence="9">
    <location>
        <begin position="50"/>
        <end position="70"/>
    </location>
</feature>